<dbReference type="InterPro" id="IPR002172">
    <property type="entry name" value="LDrepeatLR_classA_rpt"/>
</dbReference>
<evidence type="ECO:0000256" key="9">
    <source>
        <dbReference type="ARBA" id="ARBA00023136"/>
    </source>
</evidence>
<dbReference type="InterPro" id="IPR000033">
    <property type="entry name" value="LDLR_classB_rpt"/>
</dbReference>
<feature type="repeat" description="LDL-receptor class B" evidence="14">
    <location>
        <begin position="372"/>
        <end position="416"/>
    </location>
</feature>
<dbReference type="SMART" id="SM00181">
    <property type="entry name" value="EGF"/>
    <property type="match status" value="9"/>
</dbReference>
<dbReference type="SUPFAM" id="SSF57184">
    <property type="entry name" value="Growth factor receptor domain"/>
    <property type="match status" value="2"/>
</dbReference>
<evidence type="ECO:0000256" key="5">
    <source>
        <dbReference type="ARBA" id="ARBA00022692"/>
    </source>
</evidence>
<evidence type="ECO:0000256" key="14">
    <source>
        <dbReference type="PROSITE-ProRule" id="PRU00461"/>
    </source>
</evidence>
<dbReference type="PROSITE" id="PS01187">
    <property type="entry name" value="EGF_CA"/>
    <property type="match status" value="2"/>
</dbReference>
<keyword evidence="7" id="KW-0677">Repeat</keyword>
<dbReference type="PANTHER" id="PTHR22722:SF14">
    <property type="entry name" value="MEGALIN, ISOFORM A"/>
    <property type="match status" value="1"/>
</dbReference>
<evidence type="ECO:0000256" key="8">
    <source>
        <dbReference type="ARBA" id="ARBA00022989"/>
    </source>
</evidence>
<protein>
    <submittedName>
        <fullName evidence="19">Vitellogenin receptor</fullName>
    </submittedName>
</protein>
<dbReference type="PRINTS" id="PR00261">
    <property type="entry name" value="LDLRECEPTOR"/>
</dbReference>
<feature type="disulfide bond" evidence="13">
    <location>
        <begin position="1170"/>
        <end position="1185"/>
    </location>
</feature>
<dbReference type="PROSITE" id="PS50068">
    <property type="entry name" value="LDLRA_2"/>
    <property type="match status" value="13"/>
</dbReference>
<feature type="compositionally biased region" description="Gly residues" evidence="15">
    <location>
        <begin position="1895"/>
        <end position="1904"/>
    </location>
</feature>
<dbReference type="Pfam" id="PF00057">
    <property type="entry name" value="Ldl_recept_a"/>
    <property type="match status" value="13"/>
</dbReference>
<feature type="region of interest" description="Disordered" evidence="15">
    <location>
        <begin position="1892"/>
        <end position="1931"/>
    </location>
</feature>
<dbReference type="SMART" id="SM00192">
    <property type="entry name" value="LDLa"/>
    <property type="match status" value="13"/>
</dbReference>
<evidence type="ECO:0000256" key="4">
    <source>
        <dbReference type="ARBA" id="ARBA00022583"/>
    </source>
</evidence>
<dbReference type="PROSITE" id="PS51120">
    <property type="entry name" value="LDLRB"/>
    <property type="match status" value="4"/>
</dbReference>
<evidence type="ECO:0000256" key="10">
    <source>
        <dbReference type="ARBA" id="ARBA00023157"/>
    </source>
</evidence>
<dbReference type="InterPro" id="IPR026823">
    <property type="entry name" value="cEGF"/>
</dbReference>
<evidence type="ECO:0000256" key="11">
    <source>
        <dbReference type="ARBA" id="ARBA00023170"/>
    </source>
</evidence>
<evidence type="ECO:0000256" key="3">
    <source>
        <dbReference type="ARBA" id="ARBA00022536"/>
    </source>
</evidence>
<evidence type="ECO:0000256" key="16">
    <source>
        <dbReference type="SAM" id="Phobius"/>
    </source>
</evidence>
<dbReference type="Gene3D" id="2.10.25.10">
    <property type="entry name" value="Laminin"/>
    <property type="match status" value="3"/>
</dbReference>
<feature type="domain" description="EGF-like" evidence="18">
    <location>
        <begin position="311"/>
        <end position="326"/>
    </location>
</feature>
<evidence type="ECO:0000256" key="15">
    <source>
        <dbReference type="SAM" id="MobiDB-lite"/>
    </source>
</evidence>
<feature type="transmembrane region" description="Helical" evidence="16">
    <location>
        <begin position="1777"/>
        <end position="1799"/>
    </location>
</feature>
<feature type="disulfide bond" evidence="13">
    <location>
        <begin position="172"/>
        <end position="190"/>
    </location>
</feature>
<dbReference type="InterPro" id="IPR036055">
    <property type="entry name" value="LDL_receptor-like_sf"/>
</dbReference>
<dbReference type="InterPro" id="IPR051221">
    <property type="entry name" value="LDLR-related"/>
</dbReference>
<feature type="disulfide bond" evidence="13">
    <location>
        <begin position="1254"/>
        <end position="1272"/>
    </location>
</feature>
<evidence type="ECO:0000256" key="1">
    <source>
        <dbReference type="ARBA" id="ARBA00004251"/>
    </source>
</evidence>
<dbReference type="PROSITE" id="PS01209">
    <property type="entry name" value="LDLRA_1"/>
    <property type="match status" value="6"/>
</dbReference>
<dbReference type="FunFam" id="4.10.400.10:FF:000034">
    <property type="entry name" value="Low-density lipoprotein receptor-related protein 2"/>
    <property type="match status" value="1"/>
</dbReference>
<keyword evidence="2" id="KW-1003">Cell membrane</keyword>
<dbReference type="SUPFAM" id="SSF63825">
    <property type="entry name" value="YWTD domain"/>
    <property type="match status" value="3"/>
</dbReference>
<accession>A0A6B9RMN3</accession>
<name>A0A6B9RMN3_SOGFU</name>
<feature type="repeat" description="LDL-receptor class B" evidence="14">
    <location>
        <begin position="1600"/>
        <end position="1641"/>
    </location>
</feature>
<dbReference type="InterPro" id="IPR023415">
    <property type="entry name" value="LDLR_class-A_CS"/>
</dbReference>
<feature type="disulfide bond" evidence="13">
    <location>
        <begin position="39"/>
        <end position="57"/>
    </location>
</feature>
<dbReference type="FunFam" id="2.120.10.30:FF:000241">
    <property type="entry name" value="Low-density lipoprotein receptor-related protein 6"/>
    <property type="match status" value="1"/>
</dbReference>
<feature type="disulfide bond" evidence="13">
    <location>
        <begin position="165"/>
        <end position="177"/>
    </location>
</feature>
<feature type="disulfide bond" evidence="13">
    <location>
        <begin position="1158"/>
        <end position="1176"/>
    </location>
</feature>
<feature type="disulfide bond" evidence="13">
    <location>
        <begin position="1151"/>
        <end position="1163"/>
    </location>
</feature>
<dbReference type="Pfam" id="PF12662">
    <property type="entry name" value="cEGF"/>
    <property type="match status" value="1"/>
</dbReference>
<dbReference type="InterPro" id="IPR001881">
    <property type="entry name" value="EGF-like_Ca-bd_dom"/>
</dbReference>
<keyword evidence="6 17" id="KW-0732">Signal</keyword>
<comment type="subcellular location">
    <subcellularLocation>
        <location evidence="1">Cell membrane</location>
        <topology evidence="1">Single-pass type I membrane protein</topology>
    </subcellularLocation>
</comment>
<feature type="compositionally biased region" description="Basic and acidic residues" evidence="15">
    <location>
        <begin position="1922"/>
        <end position="1931"/>
    </location>
</feature>
<organism evidence="19">
    <name type="scientific">Sogatella furcifera</name>
    <name type="common">White-backed planthopper</name>
    <dbReference type="NCBI Taxonomy" id="113103"/>
    <lineage>
        <taxon>Eukaryota</taxon>
        <taxon>Metazoa</taxon>
        <taxon>Ecdysozoa</taxon>
        <taxon>Arthropoda</taxon>
        <taxon>Hexapoda</taxon>
        <taxon>Insecta</taxon>
        <taxon>Pterygota</taxon>
        <taxon>Neoptera</taxon>
        <taxon>Paraneoptera</taxon>
        <taxon>Hemiptera</taxon>
        <taxon>Auchenorrhyncha</taxon>
        <taxon>Fulgoroidea</taxon>
        <taxon>Delphacidae</taxon>
        <taxon>Delphacinae</taxon>
        <taxon>Sogatella</taxon>
    </lineage>
</organism>
<keyword evidence="9 16" id="KW-0472">Membrane</keyword>
<dbReference type="FunFam" id="2.10.25.10:FF:000009">
    <property type="entry name" value="Low-density lipoprotein receptor isoform 1"/>
    <property type="match status" value="2"/>
</dbReference>
<feature type="disulfide bond" evidence="13">
    <location>
        <begin position="184"/>
        <end position="199"/>
    </location>
</feature>
<dbReference type="PROSITE" id="PS00010">
    <property type="entry name" value="ASX_HYDROXYL"/>
    <property type="match status" value="1"/>
</dbReference>
<dbReference type="PROSITE" id="PS01186">
    <property type="entry name" value="EGF_2"/>
    <property type="match status" value="1"/>
</dbReference>
<dbReference type="Pfam" id="PF00058">
    <property type="entry name" value="Ldl_recept_b"/>
    <property type="match status" value="4"/>
</dbReference>
<dbReference type="Gene3D" id="2.120.10.30">
    <property type="entry name" value="TolB, C-terminal domain"/>
    <property type="match status" value="3"/>
</dbReference>
<dbReference type="SMART" id="SM00135">
    <property type="entry name" value="LY"/>
    <property type="match status" value="11"/>
</dbReference>
<comment type="caution">
    <text evidence="13">Lacks conserved residue(s) required for the propagation of feature annotation.</text>
</comment>
<dbReference type="InterPro" id="IPR018097">
    <property type="entry name" value="EGF_Ca-bd_CS"/>
</dbReference>
<dbReference type="CDD" id="cd00112">
    <property type="entry name" value="LDLa"/>
    <property type="match status" value="13"/>
</dbReference>
<evidence type="ECO:0000256" key="6">
    <source>
        <dbReference type="ARBA" id="ARBA00022729"/>
    </source>
</evidence>
<keyword evidence="12" id="KW-0325">Glycoprotein</keyword>
<keyword evidence="8 16" id="KW-1133">Transmembrane helix</keyword>
<feature type="disulfide bond" evidence="13">
    <location>
        <begin position="1117"/>
        <end position="1135"/>
    </location>
</feature>
<evidence type="ECO:0000256" key="12">
    <source>
        <dbReference type="ARBA" id="ARBA00023180"/>
    </source>
</evidence>
<feature type="disulfide bond" evidence="13">
    <location>
        <begin position="1089"/>
        <end position="1104"/>
    </location>
</feature>
<sequence>MKAIWFLANIVILAAVGFSTENFEGTLPDGGCPLDHFTCDDGECILLEQHCDHQDDCSDRSDEKNCDLNFCLEPDYFKCGNGNCIDAGMVCNSVRDCRDGSDEDPERCHSDIDYPDHWYENKKCDLLQFTCEDKMCIPLEWVCDGEANCLDESDEKASLCAKHHCFPGQFRCQDGLCIEEDFKCDGTADCHDGSDEENCPVPVYSVDEECNLDNEKYLCKDRQLCIDISKLCNGHRDCFDGSDEDGKCHEKVECNDANCTIEQCFPSPSGQFCLCNKGYKHEKGVCIDINECEEFGICDQKCNNTVGGYRCSCDQGYLLQKDGHSCRGEGNYEPMIYFSLGNEIRVRFLKSGMYHSLASNLTQAIGVEVHKHHVYWTNIFEGQESIVRAQQLGAERTPIVTAGLSEPEDLAVDWITGNIYFTDSGNKFIGVCSEDVKHCTVLHNRDINNPRGIALLPYEGYMYWSDWGDKSVIARSGMDGLDVVDFVSADLGWPNGITIDHGNQRLYWVDAKLASIESVRLDGKDRRKVLEHALAHPYSIAVFEDTIYWSDWQTLKIESANKFTGKNRRTVVQDKKKIFGIKVYHPAMYDLNEINYCFAAPCSDLCLLAPSREDPLGPPGPPARRYTCACPEGKELSANNYSCIATDKEQVMVIGNRDRLFHYEHKQLGKVHVDEIPLDQNTAMIGDIGALQYNSLDGSLIVGDSYNRKMTSVDLKTLQTRDIVTSGVGRIEGIAFDNLGANIYWTDSELGKVEVINTINHHRKTILNHLQGDIPRGIAVIPSEGVMYVSLNSPISAHIDKLSMSGDVMSRTHIFEENLRGPFLPLFYDQMTHRMFWADSGMRRIEHTSWNGEERHTYKELSSSPISISSVGVDIFWSTAGYKSISYASKLLNKETRILDLTNHVYSNSKIFLTSVTGIDSRRNHPCAFSNGNCSHICLVKSEKLGECACPDGMFLKEGGMQCEVKAACEVTEFECEVSSVAGVARHCIPLKKKCDGHRDCPMGEDEDRAICMAKDFIKLQCLPNQFACLDGQKCIAEAQVCNWIADCDDHSDETSGCEHSRMEPNSTECEFRCGGASSTECVLESQRCDMQPDCSDGSDELNCDKHLCDTQSQFRCKSGNCISKEMECNGEMDCRDGSDEHNKCNHVRTCSPLQITCDNGQCIDKELKCNGRNDCDDASDEHSCPQRSVPHIPIFQHPGASSQQAVECDTRFEFECERGHCIPSTARCNHTSECRNGEDELNCMGCHRDQFQCKNERCIYHTWVCDGKNDCGDNSDEEVALCKARSIDKSDAHSVAASNDLHCFGSFRCTSDVNECVHTDKVCNGEKDCSDGSDEGGMCFKGCENAGCSDGCQKTPHGPKCTCPKGFELTGDAKTCADIDECATEQYCSQYCSNTPGAFRCSCKAPEYVLRENGMSCRAKGGEMQFVYSVYNEIRTMTGWHSYLGIIHTDPDYRARVEGLTADVRRKQVYWTTATNDSLYAISMDNRRLIRSARIQRPSRLSIDWITGNVYVVEASSQITAVNFDKRSYARLYKSDPAKDIEALAVDPVMRTMFWSEKLAHKIQKSTIFRADTSGSNVVELVTADLKQVSDIFIDSFHNQIYWADSITKKVERAAFDGSNRREVFTSPDVPTDITIFEDYIYVMVQADSPTEVKEMEDTGNVWRCGLYGAAFEKCELFRIHPKHFTVPYHFDIMHPGLQLRGHNDCLNATDCENAGGMCLLRNHKLRPSAVCVCADGTRMRKNSVCATTTEQDDIFSGADFLTSNQHNLQTGFGSVWWMLLGFVFVVLPVVGILLFVYRGGPSAPINPPQWMPGFCTRRFPFHTIRFNSKFGNIDADDTIPAYSDFQFHPCQLNPGEHQYENPIAAMQAEQNGAISIKTMNEIDIQMGEEKNGWLGGEGGAPHGSGEDSDSSSIIEMSKVNGEESRTLLL</sequence>
<dbReference type="InterPro" id="IPR000152">
    <property type="entry name" value="EGF-type_Asp/Asn_hydroxyl_site"/>
</dbReference>
<feature type="signal peptide" evidence="17">
    <location>
        <begin position="1"/>
        <end position="19"/>
    </location>
</feature>
<feature type="disulfide bond" evidence="13">
    <location>
        <begin position="1229"/>
        <end position="1244"/>
    </location>
</feature>
<dbReference type="SUPFAM" id="SSF57424">
    <property type="entry name" value="LDL receptor-like module"/>
    <property type="match status" value="13"/>
</dbReference>
<dbReference type="SMART" id="SM00179">
    <property type="entry name" value="EGF_CA"/>
    <property type="match status" value="2"/>
</dbReference>
<dbReference type="GO" id="GO:0016324">
    <property type="term" value="C:apical plasma membrane"/>
    <property type="evidence" value="ECO:0007669"/>
    <property type="project" value="TreeGrafter"/>
</dbReference>
<keyword evidence="3" id="KW-0245">EGF-like domain</keyword>
<dbReference type="GO" id="GO:0042562">
    <property type="term" value="F:hormone binding"/>
    <property type="evidence" value="ECO:0007669"/>
    <property type="project" value="TreeGrafter"/>
</dbReference>
<keyword evidence="5 16" id="KW-0812">Transmembrane</keyword>
<proteinExistence type="evidence at transcript level"/>
<feature type="disulfide bond" evidence="13">
    <location>
        <begin position="1247"/>
        <end position="1259"/>
    </location>
</feature>
<keyword evidence="10 13" id="KW-1015">Disulfide bond</keyword>
<evidence type="ECO:0000256" key="2">
    <source>
        <dbReference type="ARBA" id="ARBA00022475"/>
    </source>
</evidence>
<feature type="disulfide bond" evidence="13">
    <location>
        <begin position="51"/>
        <end position="66"/>
    </location>
</feature>
<feature type="chain" id="PRO_5025506830" evidence="17">
    <location>
        <begin position="20"/>
        <end position="1931"/>
    </location>
</feature>
<dbReference type="Gene3D" id="4.10.400.10">
    <property type="entry name" value="Low-density Lipoprotein Receptor"/>
    <property type="match status" value="13"/>
</dbReference>
<feature type="disulfide bond" evidence="13">
    <location>
        <begin position="131"/>
        <end position="149"/>
    </location>
</feature>
<dbReference type="InterPro" id="IPR011042">
    <property type="entry name" value="6-blade_b-propeller_TolB-like"/>
</dbReference>
<evidence type="ECO:0000259" key="18">
    <source>
        <dbReference type="PROSITE" id="PS01186"/>
    </source>
</evidence>
<dbReference type="InterPro" id="IPR009030">
    <property type="entry name" value="Growth_fac_rcpt_cys_sf"/>
</dbReference>
<dbReference type="InterPro" id="IPR049883">
    <property type="entry name" value="NOTCH1_EGF-like"/>
</dbReference>
<dbReference type="InterPro" id="IPR000742">
    <property type="entry name" value="EGF"/>
</dbReference>
<dbReference type="GO" id="GO:0005509">
    <property type="term" value="F:calcium ion binding"/>
    <property type="evidence" value="ECO:0007669"/>
    <property type="project" value="InterPro"/>
</dbReference>
<feature type="disulfide bond" evidence="13">
    <location>
        <begin position="1217"/>
        <end position="1235"/>
    </location>
</feature>
<dbReference type="CDD" id="cd00054">
    <property type="entry name" value="EGF_CA"/>
    <property type="match status" value="2"/>
</dbReference>
<evidence type="ECO:0000313" key="19">
    <source>
        <dbReference type="EMBL" id="QHI00364.1"/>
    </source>
</evidence>
<keyword evidence="11 19" id="KW-0675">Receptor</keyword>
<reference evidence="19" key="1">
    <citation type="journal article" date="2019" name="Front. Physiol.">
        <title>Molecular Characterization of Vitellogenin and Its Receptor in Sogatella furcifera, and Their Function in Oocyte Maturation.</title>
        <authorList>
            <person name="Hu K."/>
            <person name="Tian P."/>
            <person name="Tang Y."/>
            <person name="Yang L."/>
            <person name="Qiu L."/>
            <person name="He H."/>
            <person name="Ding W."/>
            <person name="Li Z."/>
            <person name="Li Y."/>
        </authorList>
    </citation>
    <scope>NUCLEOTIDE SEQUENCE</scope>
</reference>
<dbReference type="EMBL" id="MN327568">
    <property type="protein sequence ID" value="QHI00364.1"/>
    <property type="molecule type" value="mRNA"/>
</dbReference>
<feature type="repeat" description="LDL-receptor class B" evidence="14">
    <location>
        <begin position="460"/>
        <end position="503"/>
    </location>
</feature>
<keyword evidence="4" id="KW-0254">Endocytosis</keyword>
<dbReference type="SUPFAM" id="SSF57196">
    <property type="entry name" value="EGF/Laminin"/>
    <property type="match status" value="1"/>
</dbReference>
<feature type="disulfide bond" evidence="13">
    <location>
        <begin position="32"/>
        <end position="44"/>
    </location>
</feature>
<dbReference type="FunFam" id="4.10.400.10:FF:000001">
    <property type="entry name" value="Low-density lipoprotein receptor-related protein 1"/>
    <property type="match status" value="1"/>
</dbReference>
<dbReference type="PANTHER" id="PTHR22722">
    <property type="entry name" value="LOW-DENSITY LIPOPROTEIN RECEPTOR-RELATED PROTEIN 2-RELATED"/>
    <property type="match status" value="1"/>
</dbReference>
<dbReference type="Pfam" id="PF07645">
    <property type="entry name" value="EGF_CA"/>
    <property type="match status" value="1"/>
</dbReference>
<feature type="repeat" description="LDL-receptor class B" evidence="14">
    <location>
        <begin position="504"/>
        <end position="546"/>
    </location>
</feature>
<evidence type="ECO:0000256" key="13">
    <source>
        <dbReference type="PROSITE-ProRule" id="PRU00124"/>
    </source>
</evidence>
<evidence type="ECO:0000256" key="17">
    <source>
        <dbReference type="SAM" id="SignalP"/>
    </source>
</evidence>
<dbReference type="GO" id="GO:0006898">
    <property type="term" value="P:receptor-mediated endocytosis"/>
    <property type="evidence" value="ECO:0007669"/>
    <property type="project" value="TreeGrafter"/>
</dbReference>
<dbReference type="GO" id="GO:0043235">
    <property type="term" value="C:receptor complex"/>
    <property type="evidence" value="ECO:0007669"/>
    <property type="project" value="TreeGrafter"/>
</dbReference>
<feature type="disulfide bond" evidence="13">
    <location>
        <begin position="124"/>
        <end position="136"/>
    </location>
</feature>
<feature type="disulfide bond" evidence="13">
    <location>
        <begin position="79"/>
        <end position="97"/>
    </location>
</feature>
<evidence type="ECO:0000256" key="7">
    <source>
        <dbReference type="ARBA" id="ARBA00022737"/>
    </source>
</evidence>